<feature type="signal peptide" evidence="2">
    <location>
        <begin position="1"/>
        <end position="23"/>
    </location>
</feature>
<evidence type="ECO:0000313" key="4">
    <source>
        <dbReference type="Proteomes" id="UP001139031"/>
    </source>
</evidence>
<keyword evidence="2" id="KW-0732">Signal</keyword>
<proteinExistence type="predicted"/>
<dbReference type="RefSeq" id="WP_224194683.1">
    <property type="nucleotide sequence ID" value="NZ_JAIRAU010000036.1"/>
</dbReference>
<dbReference type="PROSITE" id="PS51257">
    <property type="entry name" value="PROKAR_LIPOPROTEIN"/>
    <property type="match status" value="1"/>
</dbReference>
<sequence>MARPLFVAWALSLSACFTGGFLSGQPCNSDADCGPSLRCESGVCGGPNSPTSPTSTTSLTSTTPTTGVTVGDTTTVDPTTTTTTTTGDTTLALTTTTSTGEDETTTGGGCGIGRCKDIDMLFVADNSPSMLIKTLILLDFITAFGSELIPELSQACSVHLGVTTTGVYTPNPVECQKLGALVTADNNGDPCNFSEGLPYATLPDLQMPLTLECLFNIGSAGDPDERPVDALFSTVGALDPSLNTPTGCNQGFYRPGAFLTLVLISDEDDDNNDAQGHDGSEEIFESFWAGSLANIKPTGLNDLYMIGLLGDPKMGQPACPWQPNENEDGLGTEQTPKLRAFIQSLPPERYALDTLCNVVPGGSAYASLMAEIRTELRAACGA</sequence>
<dbReference type="EMBL" id="JAIRAU010000036">
    <property type="protein sequence ID" value="MBZ5712930.1"/>
    <property type="molecule type" value="Genomic_DNA"/>
</dbReference>
<protein>
    <recommendedName>
        <fullName evidence="5">Lipoprotein</fullName>
    </recommendedName>
</protein>
<evidence type="ECO:0008006" key="5">
    <source>
        <dbReference type="Google" id="ProtNLM"/>
    </source>
</evidence>
<evidence type="ECO:0000313" key="3">
    <source>
        <dbReference type="EMBL" id="MBZ5712930.1"/>
    </source>
</evidence>
<name>A0ABS7TXQ9_9BACT</name>
<feature type="chain" id="PRO_5047370104" description="Lipoprotein" evidence="2">
    <location>
        <begin position="24"/>
        <end position="382"/>
    </location>
</feature>
<dbReference type="Proteomes" id="UP001139031">
    <property type="component" value="Unassembled WGS sequence"/>
</dbReference>
<reference evidence="3" key="1">
    <citation type="submission" date="2021-08" db="EMBL/GenBank/DDBJ databases">
        <authorList>
            <person name="Stevens D.C."/>
        </authorList>
    </citation>
    <scope>NUCLEOTIDE SEQUENCE</scope>
    <source>
        <strain evidence="3">DSM 53165</strain>
    </source>
</reference>
<keyword evidence="4" id="KW-1185">Reference proteome</keyword>
<evidence type="ECO:0000256" key="1">
    <source>
        <dbReference type="SAM" id="MobiDB-lite"/>
    </source>
</evidence>
<organism evidence="3 4">
    <name type="scientific">Nannocystis pusilla</name>
    <dbReference type="NCBI Taxonomy" id="889268"/>
    <lineage>
        <taxon>Bacteria</taxon>
        <taxon>Pseudomonadati</taxon>
        <taxon>Myxococcota</taxon>
        <taxon>Polyangia</taxon>
        <taxon>Nannocystales</taxon>
        <taxon>Nannocystaceae</taxon>
        <taxon>Nannocystis</taxon>
    </lineage>
</organism>
<feature type="region of interest" description="Disordered" evidence="1">
    <location>
        <begin position="44"/>
        <end position="105"/>
    </location>
</feature>
<feature type="compositionally biased region" description="Low complexity" evidence="1">
    <location>
        <begin position="49"/>
        <end position="99"/>
    </location>
</feature>
<comment type="caution">
    <text evidence="3">The sequence shown here is derived from an EMBL/GenBank/DDBJ whole genome shotgun (WGS) entry which is preliminary data.</text>
</comment>
<gene>
    <name evidence="3" type="ORF">K7C98_27135</name>
</gene>
<accession>A0ABS7TXQ9</accession>
<evidence type="ECO:0000256" key="2">
    <source>
        <dbReference type="SAM" id="SignalP"/>
    </source>
</evidence>